<dbReference type="RefSeq" id="WP_171266925.1">
    <property type="nucleotide sequence ID" value="NZ_CP039543.1"/>
</dbReference>
<protein>
    <submittedName>
        <fullName evidence="1">Uncharacterized protein</fullName>
    </submittedName>
</protein>
<proteinExistence type="predicted"/>
<sequence>MTVLEEFSKGLADEVLAEAADSFFSARVRIDREEELLRERAAALNRKVEHVLDAVALLHAMLLDKSTVLSFYKAVGLDPYAGEELCNHACGRTPVLSLGRPFGLTAASRFSRLMKLAYERAQRELNAYINGSYAKDQEGRQRLSVNYVSVMNQCEELNEAIRKVNKNHAPSCVMNFCKCLDPDTMQKERVTGAVEGGSLCDLDHDLMMLPVDCSTLHLTPLPELPPLAAVADAVTRFAKELYAKRGEEISRALESLPHPS</sequence>
<evidence type="ECO:0000313" key="2">
    <source>
        <dbReference type="Proteomes" id="UP000503251"/>
    </source>
</evidence>
<accession>A0ABX6NEL9</accession>
<dbReference type="EMBL" id="CP039543">
    <property type="protein sequence ID" value="QJT08666.1"/>
    <property type="molecule type" value="Genomic_DNA"/>
</dbReference>
<reference evidence="1 2" key="1">
    <citation type="submission" date="2019-04" db="EMBL/GenBank/DDBJ databases">
        <title>Isolation and culture of sulfate reducing bacteria from the cold seep of the South China Sea.</title>
        <authorList>
            <person name="Sun C."/>
            <person name="Liu R."/>
        </authorList>
    </citation>
    <scope>NUCLEOTIDE SEQUENCE [LARGE SCALE GENOMIC DNA]</scope>
    <source>
        <strain evidence="1 2">CS1</strain>
    </source>
</reference>
<gene>
    <name evidence="1" type="ORF">E8L03_06880</name>
</gene>
<dbReference type="Proteomes" id="UP000503251">
    <property type="component" value="Chromosome"/>
</dbReference>
<evidence type="ECO:0000313" key="1">
    <source>
        <dbReference type="EMBL" id="QJT08666.1"/>
    </source>
</evidence>
<name>A0ABX6NEL9_9BACT</name>
<organism evidence="1 2">
    <name type="scientific">Oceanidesulfovibrio marinus</name>
    <dbReference type="NCBI Taxonomy" id="370038"/>
    <lineage>
        <taxon>Bacteria</taxon>
        <taxon>Pseudomonadati</taxon>
        <taxon>Thermodesulfobacteriota</taxon>
        <taxon>Desulfovibrionia</taxon>
        <taxon>Desulfovibrionales</taxon>
        <taxon>Desulfovibrionaceae</taxon>
        <taxon>Oceanidesulfovibrio</taxon>
    </lineage>
</organism>
<keyword evidence="2" id="KW-1185">Reference proteome</keyword>